<keyword evidence="2" id="KW-0004">4Fe-4S</keyword>
<evidence type="ECO:0000313" key="12">
    <source>
        <dbReference type="EMBL" id="TCK46416.1"/>
    </source>
</evidence>
<dbReference type="PANTHER" id="PTHR47153">
    <property type="entry name" value="LACTATE UTILIZATION PROTEIN B"/>
    <property type="match status" value="1"/>
</dbReference>
<dbReference type="InterPro" id="IPR037171">
    <property type="entry name" value="NagB/RpiA_transferase-like"/>
</dbReference>
<feature type="domain" description="LUD" evidence="9">
    <location>
        <begin position="70"/>
        <end position="294"/>
    </location>
</feature>
<dbReference type="Proteomes" id="UP000295565">
    <property type="component" value="Unassembled WGS sequence"/>
</dbReference>
<keyword evidence="4" id="KW-0677">Repeat</keyword>
<reference evidence="12 13" key="1">
    <citation type="submission" date="2019-03" db="EMBL/GenBank/DDBJ databases">
        <title>Genomic Encyclopedia of Type Strains, Phase IV (KMG-IV): sequencing the most valuable type-strain genomes for metagenomic binning, comparative biology and taxonomic classification.</title>
        <authorList>
            <person name="Goeker M."/>
        </authorList>
    </citation>
    <scope>NUCLEOTIDE SEQUENCE [LARGE SCALE GENOMIC DNA]</scope>
    <source>
        <strain evidence="12 13">DSM 18577</strain>
    </source>
</reference>
<evidence type="ECO:0000256" key="8">
    <source>
        <dbReference type="SAM" id="MobiDB-lite"/>
    </source>
</evidence>
<feature type="domain" description="Lactate utilization protein B C-terminal" evidence="10">
    <location>
        <begin position="392"/>
        <end position="468"/>
    </location>
</feature>
<dbReference type="GO" id="GO:0051539">
    <property type="term" value="F:4 iron, 4 sulfur cluster binding"/>
    <property type="evidence" value="ECO:0007669"/>
    <property type="project" value="UniProtKB-KW"/>
</dbReference>
<proteinExistence type="predicted"/>
<evidence type="ECO:0000256" key="4">
    <source>
        <dbReference type="ARBA" id="ARBA00022737"/>
    </source>
</evidence>
<dbReference type="GO" id="GO:0046872">
    <property type="term" value="F:metal ion binding"/>
    <property type="evidence" value="ECO:0007669"/>
    <property type="project" value="UniProtKB-KW"/>
</dbReference>
<dbReference type="InterPro" id="IPR004452">
    <property type="entry name" value="LutB/LldF"/>
</dbReference>
<dbReference type="GO" id="GO:0006089">
    <property type="term" value="P:lactate metabolic process"/>
    <property type="evidence" value="ECO:0007669"/>
    <property type="project" value="InterPro"/>
</dbReference>
<accession>A0A4R1J8P6</accession>
<dbReference type="PANTHER" id="PTHR47153:SF2">
    <property type="entry name" value="LACTATE UTILIZATION PROTEIN B"/>
    <property type="match status" value="1"/>
</dbReference>
<evidence type="ECO:0000256" key="6">
    <source>
        <dbReference type="ARBA" id="ARBA00023004"/>
    </source>
</evidence>
<dbReference type="InterPro" id="IPR024185">
    <property type="entry name" value="FTHF_cligase-like_sf"/>
</dbReference>
<dbReference type="EMBL" id="SMGD01000019">
    <property type="protein sequence ID" value="TCK46416.1"/>
    <property type="molecule type" value="Genomic_DNA"/>
</dbReference>
<keyword evidence="1" id="KW-0813">Transport</keyword>
<evidence type="ECO:0000256" key="2">
    <source>
        <dbReference type="ARBA" id="ARBA00022485"/>
    </source>
</evidence>
<dbReference type="InterPro" id="IPR024569">
    <property type="entry name" value="LutB_C"/>
</dbReference>
<dbReference type="SUPFAM" id="SSF46548">
    <property type="entry name" value="alpha-helical ferredoxin"/>
    <property type="match status" value="1"/>
</dbReference>
<keyword evidence="6" id="KW-0408">Iron</keyword>
<protein>
    <submittedName>
        <fullName evidence="12">L-lactate dehydrogenase complex protein LldF</fullName>
    </submittedName>
</protein>
<dbReference type="InterPro" id="IPR017896">
    <property type="entry name" value="4Fe4S_Fe-S-bd"/>
</dbReference>
<evidence type="ECO:0000313" key="13">
    <source>
        <dbReference type="Proteomes" id="UP000295565"/>
    </source>
</evidence>
<organism evidence="12 13">
    <name type="scientific">Celerinatantimonas diazotrophica</name>
    <dbReference type="NCBI Taxonomy" id="412034"/>
    <lineage>
        <taxon>Bacteria</taxon>
        <taxon>Pseudomonadati</taxon>
        <taxon>Pseudomonadota</taxon>
        <taxon>Gammaproteobacteria</taxon>
        <taxon>Celerinatantimonadaceae</taxon>
        <taxon>Celerinatantimonas</taxon>
    </lineage>
</organism>
<dbReference type="Gene3D" id="3.40.50.10420">
    <property type="entry name" value="NagB/RpiA/CoA transferase-like"/>
    <property type="match status" value="1"/>
</dbReference>
<evidence type="ECO:0000259" key="9">
    <source>
        <dbReference type="Pfam" id="PF02589"/>
    </source>
</evidence>
<evidence type="ECO:0000256" key="3">
    <source>
        <dbReference type="ARBA" id="ARBA00022723"/>
    </source>
</evidence>
<evidence type="ECO:0000256" key="7">
    <source>
        <dbReference type="ARBA" id="ARBA00023014"/>
    </source>
</evidence>
<feature type="domain" description="4Fe-4S ferredoxin-type" evidence="11">
    <location>
        <begin position="310"/>
        <end position="376"/>
    </location>
</feature>
<keyword evidence="7" id="KW-0411">Iron-sulfur</keyword>
<dbReference type="InterPro" id="IPR009051">
    <property type="entry name" value="Helical_ferredxn"/>
</dbReference>
<name>A0A4R1J8P6_9GAMM</name>
<evidence type="ECO:0000259" key="10">
    <source>
        <dbReference type="Pfam" id="PF11870"/>
    </source>
</evidence>
<dbReference type="Pfam" id="PF02589">
    <property type="entry name" value="LUD_dom"/>
    <property type="match status" value="1"/>
</dbReference>
<dbReference type="SUPFAM" id="SSF100950">
    <property type="entry name" value="NagB/RpiA/CoA transferase-like"/>
    <property type="match status" value="1"/>
</dbReference>
<dbReference type="PROSITE" id="PS00198">
    <property type="entry name" value="4FE4S_FER_1"/>
    <property type="match status" value="2"/>
</dbReference>
<dbReference type="AlphaFoldDB" id="A0A4R1J8P6"/>
<dbReference type="InterPro" id="IPR003741">
    <property type="entry name" value="LUD_dom"/>
</dbReference>
<dbReference type="RefSeq" id="WP_131914414.1">
    <property type="nucleotide sequence ID" value="NZ_OU594967.1"/>
</dbReference>
<keyword evidence="13" id="KW-1185">Reference proteome</keyword>
<evidence type="ECO:0000256" key="5">
    <source>
        <dbReference type="ARBA" id="ARBA00022982"/>
    </source>
</evidence>
<comment type="caution">
    <text evidence="12">The sequence shown here is derived from an EMBL/GenBank/DDBJ whole genome shotgun (WGS) entry which is preliminary data.</text>
</comment>
<dbReference type="OrthoDB" id="5289041at2"/>
<dbReference type="Pfam" id="PF11870">
    <property type="entry name" value="LutB_C"/>
    <property type="match status" value="1"/>
</dbReference>
<dbReference type="Gene3D" id="1.10.1060.10">
    <property type="entry name" value="Alpha-helical ferredoxin"/>
    <property type="match status" value="1"/>
</dbReference>
<dbReference type="Pfam" id="PF13183">
    <property type="entry name" value="Fer4_8"/>
    <property type="match status" value="1"/>
</dbReference>
<feature type="region of interest" description="Disordered" evidence="8">
    <location>
        <begin position="451"/>
        <end position="472"/>
    </location>
</feature>
<sequence>MSMKTSQESFQARLEHNMNDAFMRKAVANAQTRMFSGRAKAAEELGHWEQWREMGATIRDHVLENLDYYLEQLSDNVEKNGGHVFFAKDAAQAQHYISEVIQRKKARKIVKSKSMVSEEISLNQLLQAQGCEVLETDLGEYILQLAEDAPSHIVVPALHKNRQQIQQLLQHKLGYSGSDTPEEMTRFVREKMRSHFLEADVGITGCNFAVAQSGTVALVTNEGNARFATTLPKTHIAVMGMERVVPTFKELDIVLSLLCRSAVGQPLTSYITALTGPRENDQIDGPEDFHLVIIDNGRSSILGSEFRPILRCIRCAACINTCPAYRHIGGHSYGSIYPGPIGAVLSPLLGGYDDYHELPYACSLCKGCNEVCPVKIPLAELLLKHRQKIAESKQTTLGERATVGFFNYVNAHPKLWDKSVKGGARIATKVIHEGKSKVNVGAVKLWSQSRDLPEPEGQSFRSWFKQHQRKQQ</sequence>
<keyword evidence="3" id="KW-0479">Metal-binding</keyword>
<evidence type="ECO:0000259" key="11">
    <source>
        <dbReference type="Pfam" id="PF13183"/>
    </source>
</evidence>
<dbReference type="InterPro" id="IPR017900">
    <property type="entry name" value="4Fe4S_Fe_S_CS"/>
</dbReference>
<evidence type="ECO:0000256" key="1">
    <source>
        <dbReference type="ARBA" id="ARBA00022448"/>
    </source>
</evidence>
<keyword evidence="5" id="KW-0249">Electron transport</keyword>
<dbReference type="NCBIfam" id="TIGR00273">
    <property type="entry name" value="LutB/LldF family L-lactate oxidation iron-sulfur protein"/>
    <property type="match status" value="1"/>
</dbReference>
<gene>
    <name evidence="12" type="ORF">EV690_3696</name>
</gene>